<dbReference type="SUPFAM" id="SSF102215">
    <property type="entry name" value="Creatininase"/>
    <property type="match status" value="1"/>
</dbReference>
<evidence type="ECO:0000256" key="3">
    <source>
        <dbReference type="ARBA" id="ARBA00022801"/>
    </source>
</evidence>
<dbReference type="PANTHER" id="PTHR35005">
    <property type="entry name" value="3-DEHYDRO-SCYLLO-INOSOSE HYDROLASE"/>
    <property type="match status" value="1"/>
</dbReference>
<dbReference type="EMBL" id="CP092109">
    <property type="protein sequence ID" value="UWZ80476.1"/>
    <property type="molecule type" value="Genomic_DNA"/>
</dbReference>
<dbReference type="Gene3D" id="3.40.50.10310">
    <property type="entry name" value="Creatininase"/>
    <property type="match status" value="1"/>
</dbReference>
<dbReference type="InterPro" id="IPR003785">
    <property type="entry name" value="Creatininase/forma_Hydrolase"/>
</dbReference>
<dbReference type="RefSeq" id="WP_260748832.1">
    <property type="nucleotide sequence ID" value="NZ_CP092109.1"/>
</dbReference>
<organism evidence="6 7">
    <name type="scientific">Geoalkalibacter halelectricus</name>
    <dbReference type="NCBI Taxonomy" id="2847045"/>
    <lineage>
        <taxon>Bacteria</taxon>
        <taxon>Pseudomonadati</taxon>
        <taxon>Thermodesulfobacteriota</taxon>
        <taxon>Desulfuromonadia</taxon>
        <taxon>Desulfuromonadales</taxon>
        <taxon>Geoalkalibacteraceae</taxon>
        <taxon>Geoalkalibacter</taxon>
    </lineage>
</organism>
<keyword evidence="2" id="KW-0479">Metal-binding</keyword>
<evidence type="ECO:0000256" key="2">
    <source>
        <dbReference type="ARBA" id="ARBA00022723"/>
    </source>
</evidence>
<keyword evidence="4" id="KW-0862">Zinc</keyword>
<gene>
    <name evidence="6" type="ORF">L9S41_03530</name>
</gene>
<keyword evidence="3" id="KW-0378">Hydrolase</keyword>
<sequence length="238" mass="25784">MILYEMTMPEFERGLKKTRTVVIPFGVLEQHGSHLPLGTDTMQAEDVCRHLAARRALFVAPPIHYGVCRSTADHPGTISISTDTLKALAMEIVKDLYRQGLRCFVLLSGHAGGTHNAALLDAGETLLKQLPEAAIAVVTEYDLAAGEGRGIIETPGDAHAGEIETSRILNSRPHLVKGSSPAEVPSFPRGLLVRDKRRHWPGGVHGDPSKATADKGRRIEELVVDALERLVILLEEGA</sequence>
<evidence type="ECO:0000256" key="1">
    <source>
        <dbReference type="ARBA" id="ARBA00001947"/>
    </source>
</evidence>
<comment type="similarity">
    <text evidence="5">Belongs to the creatininase superfamily.</text>
</comment>
<evidence type="ECO:0000313" key="6">
    <source>
        <dbReference type="EMBL" id="UWZ80476.1"/>
    </source>
</evidence>
<dbReference type="Proteomes" id="UP001060414">
    <property type="component" value="Chromosome"/>
</dbReference>
<dbReference type="Pfam" id="PF02633">
    <property type="entry name" value="Creatininase"/>
    <property type="match status" value="1"/>
</dbReference>
<evidence type="ECO:0000313" key="7">
    <source>
        <dbReference type="Proteomes" id="UP001060414"/>
    </source>
</evidence>
<name>A0ABY5ZMX3_9BACT</name>
<evidence type="ECO:0000256" key="5">
    <source>
        <dbReference type="ARBA" id="ARBA00024029"/>
    </source>
</evidence>
<evidence type="ECO:0000256" key="4">
    <source>
        <dbReference type="ARBA" id="ARBA00022833"/>
    </source>
</evidence>
<reference evidence="6" key="1">
    <citation type="journal article" date="2022" name="Environ. Microbiol.">
        <title>Geoalkalibacter halelectricus SAP #1 sp. nov. possessing extracellular electron transfer and mineral#reducing capabilities from a haloalkaline environment.</title>
        <authorList>
            <person name="Yadav S."/>
            <person name="Singh R."/>
            <person name="Sundharam S.S."/>
            <person name="Chaudhary S."/>
            <person name="Krishnamurthi S."/>
            <person name="Patil S.A."/>
        </authorList>
    </citation>
    <scope>NUCLEOTIDE SEQUENCE</scope>
    <source>
        <strain evidence="6">SAP-1</strain>
    </source>
</reference>
<accession>A0ABY5ZMX3</accession>
<dbReference type="InterPro" id="IPR024087">
    <property type="entry name" value="Creatininase-like_sf"/>
</dbReference>
<protein>
    <submittedName>
        <fullName evidence="6">Creatininase family protein</fullName>
    </submittedName>
</protein>
<comment type="cofactor">
    <cofactor evidence="1">
        <name>Zn(2+)</name>
        <dbReference type="ChEBI" id="CHEBI:29105"/>
    </cofactor>
</comment>
<keyword evidence="7" id="KW-1185">Reference proteome</keyword>
<dbReference type="PANTHER" id="PTHR35005:SF1">
    <property type="entry name" value="2-AMINO-5-FORMYLAMINO-6-RIBOSYLAMINOPYRIMIDIN-4(3H)-ONE 5'-MONOPHOSPHATE DEFORMYLASE"/>
    <property type="match status" value="1"/>
</dbReference>
<proteinExistence type="inferred from homology"/>